<name>A0AAV7PN15_PLEWA</name>
<organism evidence="1 2">
    <name type="scientific">Pleurodeles waltl</name>
    <name type="common">Iberian ribbed newt</name>
    <dbReference type="NCBI Taxonomy" id="8319"/>
    <lineage>
        <taxon>Eukaryota</taxon>
        <taxon>Metazoa</taxon>
        <taxon>Chordata</taxon>
        <taxon>Craniata</taxon>
        <taxon>Vertebrata</taxon>
        <taxon>Euteleostomi</taxon>
        <taxon>Amphibia</taxon>
        <taxon>Batrachia</taxon>
        <taxon>Caudata</taxon>
        <taxon>Salamandroidea</taxon>
        <taxon>Salamandridae</taxon>
        <taxon>Pleurodelinae</taxon>
        <taxon>Pleurodeles</taxon>
    </lineage>
</organism>
<dbReference type="EMBL" id="JANPWB010000011">
    <property type="protein sequence ID" value="KAJ1128812.1"/>
    <property type="molecule type" value="Genomic_DNA"/>
</dbReference>
<reference evidence="1" key="1">
    <citation type="journal article" date="2022" name="bioRxiv">
        <title>Sequencing and chromosome-scale assembly of the giantPleurodeles waltlgenome.</title>
        <authorList>
            <person name="Brown T."/>
            <person name="Elewa A."/>
            <person name="Iarovenko S."/>
            <person name="Subramanian E."/>
            <person name="Araus A.J."/>
            <person name="Petzold A."/>
            <person name="Susuki M."/>
            <person name="Suzuki K.-i.T."/>
            <person name="Hayashi T."/>
            <person name="Toyoda A."/>
            <person name="Oliveira C."/>
            <person name="Osipova E."/>
            <person name="Leigh N.D."/>
            <person name="Simon A."/>
            <person name="Yun M.H."/>
        </authorList>
    </citation>
    <scope>NUCLEOTIDE SEQUENCE</scope>
    <source>
        <strain evidence="1">20211129_DDA</strain>
        <tissue evidence="1">Liver</tissue>
    </source>
</reference>
<sequence length="68" mass="7707">MQDSDTDRASYVEAGDGSDSDFFIREEIVESDFSVDGERASDLCQEALLLKTRQKKPRLPKLRSPDLE</sequence>
<protein>
    <submittedName>
        <fullName evidence="1">Uncharacterized protein</fullName>
    </submittedName>
</protein>
<dbReference type="Proteomes" id="UP001066276">
    <property type="component" value="Chromosome 7"/>
</dbReference>
<evidence type="ECO:0000313" key="1">
    <source>
        <dbReference type="EMBL" id="KAJ1128812.1"/>
    </source>
</evidence>
<proteinExistence type="predicted"/>
<dbReference type="AlphaFoldDB" id="A0AAV7PN15"/>
<accession>A0AAV7PN15</accession>
<comment type="caution">
    <text evidence="1">The sequence shown here is derived from an EMBL/GenBank/DDBJ whole genome shotgun (WGS) entry which is preliminary data.</text>
</comment>
<evidence type="ECO:0000313" key="2">
    <source>
        <dbReference type="Proteomes" id="UP001066276"/>
    </source>
</evidence>
<gene>
    <name evidence="1" type="ORF">NDU88_007186</name>
</gene>
<keyword evidence="2" id="KW-1185">Reference proteome</keyword>